<sequence>MFSGIVSHRLEAYITDLTIEVHLASSFRDQRFAVKEGRQKSRYVNEVIAIFALTRVVPRIFLVPFWGEVFYFVFGLGKVGRFRHKVGQF</sequence>
<dbReference type="AlphaFoldDB" id="A0A0A3IVA9"/>
<name>A0A0A3IVA9_9BACL</name>
<organism evidence="1 2">
    <name type="scientific">Ureibacillus manganicus DSM 26584</name>
    <dbReference type="NCBI Taxonomy" id="1384049"/>
    <lineage>
        <taxon>Bacteria</taxon>
        <taxon>Bacillati</taxon>
        <taxon>Bacillota</taxon>
        <taxon>Bacilli</taxon>
        <taxon>Bacillales</taxon>
        <taxon>Caryophanaceae</taxon>
        <taxon>Ureibacillus</taxon>
    </lineage>
</organism>
<dbReference type="Proteomes" id="UP000030416">
    <property type="component" value="Unassembled WGS sequence"/>
</dbReference>
<dbReference type="EMBL" id="JPVN01000010">
    <property type="protein sequence ID" value="KGR78757.1"/>
    <property type="molecule type" value="Genomic_DNA"/>
</dbReference>
<comment type="caution">
    <text evidence="1">The sequence shown here is derived from an EMBL/GenBank/DDBJ whole genome shotgun (WGS) entry which is preliminary data.</text>
</comment>
<evidence type="ECO:0000313" key="1">
    <source>
        <dbReference type="EMBL" id="KGR78757.1"/>
    </source>
</evidence>
<dbReference type="STRING" id="1384049.CD29_10320"/>
<proteinExistence type="predicted"/>
<protein>
    <submittedName>
        <fullName evidence="1">Uncharacterized protein</fullName>
    </submittedName>
</protein>
<reference evidence="1 2" key="1">
    <citation type="submission" date="2014-02" db="EMBL/GenBank/DDBJ databases">
        <title>Draft genome sequence of Lysinibacillus manganicus DSM 26584T.</title>
        <authorList>
            <person name="Zhang F."/>
            <person name="Wang G."/>
            <person name="Zhang L."/>
        </authorList>
    </citation>
    <scope>NUCLEOTIDE SEQUENCE [LARGE SCALE GENOMIC DNA]</scope>
    <source>
        <strain evidence="1 2">DSM 26584</strain>
    </source>
</reference>
<evidence type="ECO:0000313" key="2">
    <source>
        <dbReference type="Proteomes" id="UP000030416"/>
    </source>
</evidence>
<accession>A0A0A3IVA9</accession>
<gene>
    <name evidence="1" type="ORF">CD29_10320</name>
</gene>
<keyword evidence="2" id="KW-1185">Reference proteome</keyword>